<dbReference type="GO" id="GO:0046872">
    <property type="term" value="F:metal ion binding"/>
    <property type="evidence" value="ECO:0007669"/>
    <property type="project" value="UniProtKB-KW"/>
</dbReference>
<evidence type="ECO:0000313" key="7">
    <source>
        <dbReference type="Proteomes" id="UP001374579"/>
    </source>
</evidence>
<sequence length="285" mass="32206">MEYKVGQEWGSTKAPVATRFICSYDASNSEMTMLETFFNNLDAFKPDLILLSGLHMLESLEPEFFESRLAALIQGLDKVDARIPVHLEFASMMDKNFMRSILEKAMSKVTSLGLNEQELAFASIAMNGPHSDHLEMSEGQPVIHIMSDLIHWMLSTYGKSSKRPDSRLTRIHFHSLTYHIVSVHKDHWKNVKSATMAGTRVAGHQACDTKESNPHFVDLRIPLEFKLYSGDVQRKFDPHNPAFTWTMGEFYFVFSPVLVCKHPLKTVGLGDAISATGLMFSEFSP</sequence>
<evidence type="ECO:0000256" key="4">
    <source>
        <dbReference type="ARBA" id="ARBA00022842"/>
    </source>
</evidence>
<evidence type="ECO:0000256" key="5">
    <source>
        <dbReference type="ARBA" id="ARBA00023152"/>
    </source>
</evidence>
<comment type="caution">
    <text evidence="6">The sequence shown here is derived from an EMBL/GenBank/DDBJ whole genome shotgun (WGS) entry which is preliminary data.</text>
</comment>
<dbReference type="EMBL" id="JBAMIC010000001">
    <property type="protein sequence ID" value="KAK7116406.1"/>
    <property type="molecule type" value="Genomic_DNA"/>
</dbReference>
<dbReference type="PROSITE" id="PS51255">
    <property type="entry name" value="ADPK"/>
    <property type="match status" value="1"/>
</dbReference>
<dbReference type="Pfam" id="PF04587">
    <property type="entry name" value="ADP_PFK_GK"/>
    <property type="match status" value="1"/>
</dbReference>
<keyword evidence="1" id="KW-0808">Transferase</keyword>
<keyword evidence="7" id="KW-1185">Reference proteome</keyword>
<protein>
    <recommendedName>
        <fullName evidence="8">ADP-dependent glucokinase</fullName>
    </recommendedName>
</protein>
<dbReference type="Proteomes" id="UP001374579">
    <property type="component" value="Unassembled WGS sequence"/>
</dbReference>
<name>A0AAN9C2V0_9CAEN</name>
<keyword evidence="3" id="KW-0418">Kinase</keyword>
<keyword evidence="4" id="KW-0460">Magnesium</keyword>
<evidence type="ECO:0000256" key="1">
    <source>
        <dbReference type="ARBA" id="ARBA00022679"/>
    </source>
</evidence>
<dbReference type="GO" id="GO:0005783">
    <property type="term" value="C:endoplasmic reticulum"/>
    <property type="evidence" value="ECO:0007669"/>
    <property type="project" value="TreeGrafter"/>
</dbReference>
<evidence type="ECO:0008006" key="8">
    <source>
        <dbReference type="Google" id="ProtNLM"/>
    </source>
</evidence>
<dbReference type="AlphaFoldDB" id="A0AAN9C2V0"/>
<keyword evidence="2" id="KW-0479">Metal-binding</keyword>
<evidence type="ECO:0000256" key="3">
    <source>
        <dbReference type="ARBA" id="ARBA00022777"/>
    </source>
</evidence>
<dbReference type="InterPro" id="IPR007666">
    <property type="entry name" value="ADP_PFK/GK"/>
</dbReference>
<dbReference type="Gene3D" id="3.40.1190.20">
    <property type="match status" value="1"/>
</dbReference>
<gene>
    <name evidence="6" type="ORF">V1264_002092</name>
</gene>
<organism evidence="6 7">
    <name type="scientific">Littorina saxatilis</name>
    <dbReference type="NCBI Taxonomy" id="31220"/>
    <lineage>
        <taxon>Eukaryota</taxon>
        <taxon>Metazoa</taxon>
        <taxon>Spiralia</taxon>
        <taxon>Lophotrochozoa</taxon>
        <taxon>Mollusca</taxon>
        <taxon>Gastropoda</taxon>
        <taxon>Caenogastropoda</taxon>
        <taxon>Littorinimorpha</taxon>
        <taxon>Littorinoidea</taxon>
        <taxon>Littorinidae</taxon>
        <taxon>Littorina</taxon>
    </lineage>
</organism>
<dbReference type="InterPro" id="IPR029056">
    <property type="entry name" value="Ribokinase-like"/>
</dbReference>
<dbReference type="GO" id="GO:0043843">
    <property type="term" value="F:ADP-specific glucokinase activity"/>
    <property type="evidence" value="ECO:0007669"/>
    <property type="project" value="TreeGrafter"/>
</dbReference>
<dbReference type="PANTHER" id="PTHR21208">
    <property type="entry name" value="ADP-DEPENDENT GLUCOKINASE"/>
    <property type="match status" value="1"/>
</dbReference>
<evidence type="ECO:0000313" key="6">
    <source>
        <dbReference type="EMBL" id="KAK7116406.1"/>
    </source>
</evidence>
<dbReference type="PANTHER" id="PTHR21208:SF0">
    <property type="entry name" value="ADP-DEPENDENT GLUCOKINASE"/>
    <property type="match status" value="1"/>
</dbReference>
<accession>A0AAN9C2V0</accession>
<reference evidence="6 7" key="1">
    <citation type="submission" date="2024-02" db="EMBL/GenBank/DDBJ databases">
        <title>Chromosome-scale genome assembly of the rough periwinkle Littorina saxatilis.</title>
        <authorList>
            <person name="De Jode A."/>
            <person name="Faria R."/>
            <person name="Formenti G."/>
            <person name="Sims Y."/>
            <person name="Smith T.P."/>
            <person name="Tracey A."/>
            <person name="Wood J.M.D."/>
            <person name="Zagrodzka Z.B."/>
            <person name="Johannesson K."/>
            <person name="Butlin R.K."/>
            <person name="Leder E.H."/>
        </authorList>
    </citation>
    <scope>NUCLEOTIDE SEQUENCE [LARGE SCALE GENOMIC DNA]</scope>
    <source>
        <strain evidence="6">Snail1</strain>
        <tissue evidence="6">Muscle</tissue>
    </source>
</reference>
<dbReference type="SUPFAM" id="SSF53613">
    <property type="entry name" value="Ribokinase-like"/>
    <property type="match status" value="1"/>
</dbReference>
<evidence type="ECO:0000256" key="2">
    <source>
        <dbReference type="ARBA" id="ARBA00022723"/>
    </source>
</evidence>
<dbReference type="GO" id="GO:0006006">
    <property type="term" value="P:glucose metabolic process"/>
    <property type="evidence" value="ECO:0007669"/>
    <property type="project" value="TreeGrafter"/>
</dbReference>
<dbReference type="GO" id="GO:0006096">
    <property type="term" value="P:glycolytic process"/>
    <property type="evidence" value="ECO:0007669"/>
    <property type="project" value="UniProtKB-KW"/>
</dbReference>
<keyword evidence="5" id="KW-0324">Glycolysis</keyword>
<proteinExistence type="predicted"/>